<gene>
    <name evidence="1" type="ORF">LCGC14_3074190</name>
</gene>
<comment type="caution">
    <text evidence="1">The sequence shown here is derived from an EMBL/GenBank/DDBJ whole genome shotgun (WGS) entry which is preliminary data.</text>
</comment>
<dbReference type="AlphaFoldDB" id="A0A0F8WFW1"/>
<protein>
    <submittedName>
        <fullName evidence="1">Uncharacterized protein</fullName>
    </submittedName>
</protein>
<dbReference type="EMBL" id="LAZR01065472">
    <property type="protein sequence ID" value="KKK55473.1"/>
    <property type="molecule type" value="Genomic_DNA"/>
</dbReference>
<sequence>SELHEKVKLHYNNFKGDPKDVKEMKERIEIEDE</sequence>
<name>A0A0F8WFW1_9ZZZZ</name>
<proteinExistence type="predicted"/>
<feature type="non-terminal residue" evidence="1">
    <location>
        <position position="1"/>
    </location>
</feature>
<evidence type="ECO:0000313" key="1">
    <source>
        <dbReference type="EMBL" id="KKK55473.1"/>
    </source>
</evidence>
<reference evidence="1" key="1">
    <citation type="journal article" date="2015" name="Nature">
        <title>Complex archaea that bridge the gap between prokaryotes and eukaryotes.</title>
        <authorList>
            <person name="Spang A."/>
            <person name="Saw J.H."/>
            <person name="Jorgensen S.L."/>
            <person name="Zaremba-Niedzwiedzka K."/>
            <person name="Martijn J."/>
            <person name="Lind A.E."/>
            <person name="van Eijk R."/>
            <person name="Schleper C."/>
            <person name="Guy L."/>
            <person name="Ettema T.J."/>
        </authorList>
    </citation>
    <scope>NUCLEOTIDE SEQUENCE</scope>
</reference>
<accession>A0A0F8WFW1</accession>
<organism evidence="1">
    <name type="scientific">marine sediment metagenome</name>
    <dbReference type="NCBI Taxonomy" id="412755"/>
    <lineage>
        <taxon>unclassified sequences</taxon>
        <taxon>metagenomes</taxon>
        <taxon>ecological metagenomes</taxon>
    </lineage>
</organism>